<gene>
    <name evidence="9" type="ORF">OT_ostta01g00310</name>
</gene>
<keyword evidence="10" id="KW-1185">Reference proteome</keyword>
<evidence type="ECO:0000256" key="2">
    <source>
        <dbReference type="ARBA" id="ARBA00005891"/>
    </source>
</evidence>
<comment type="subcellular location">
    <subcellularLocation>
        <location evidence="1 7">Mitochondrion</location>
    </subcellularLocation>
</comment>
<sequence length="486" mass="53590">MRRTHLAARVATHAAASCSPFATVSSSFVPATRSARASSTTASDARVRRETTTTSSTPRLLREHLHDALYAPRTGYFTNESSRTTPVGTMEEGAIDFKTLRGQDDYFAELNRRYAKLGAQWLTPGEIFAPHYADALAKYVLDEHRGDETDDGKLEELRVYEIGGGSGTFASGFLDAVKREAPEVYKRIVYTSIDISARLNEAQSARVRVAGHGKGRHQTKIGDATDPTTWGPSNGEACFIIALEVLDNLPHDRVWRPKRGEGEWTQTEIVRDPSTGELTQRDAPLKDDLIKRTLQAVDMTADLAVDGDGGAYRPRGIMHSIKRALGAVATRGDETWFVPTGAMKLFETLHAKRPNHRLIAADFDTLPSVRIEGVNAPLVARQLEGGRTDDLDSYLLPDSLARSADVFFPTCFDTLRSIDFMTSSGNAERSNARLSTIMTTKQFMSEYADVGATKTGSGYNPLLQDFSNTKFLLSRLEGHHDHDHDH</sequence>
<dbReference type="EC" id="2.1.1.320" evidence="7"/>
<dbReference type="GO" id="GO:0035243">
    <property type="term" value="F:protein-arginine omega-N symmetric methyltransferase activity"/>
    <property type="evidence" value="ECO:0007669"/>
    <property type="project" value="UniProtKB-EC"/>
</dbReference>
<dbReference type="Gene3D" id="3.40.50.12710">
    <property type="match status" value="1"/>
</dbReference>
<dbReference type="SUPFAM" id="SSF53335">
    <property type="entry name" value="S-adenosyl-L-methionine-dependent methyltransferases"/>
    <property type="match status" value="1"/>
</dbReference>
<feature type="compositionally biased region" description="Basic residues" evidence="8">
    <location>
        <begin position="209"/>
        <end position="219"/>
    </location>
</feature>
<dbReference type="Proteomes" id="UP000009170">
    <property type="component" value="Unassembled WGS sequence"/>
</dbReference>
<dbReference type="Pfam" id="PF02636">
    <property type="entry name" value="Methyltransf_28"/>
    <property type="match status" value="1"/>
</dbReference>
<evidence type="ECO:0000256" key="5">
    <source>
        <dbReference type="ARBA" id="ARBA00023128"/>
    </source>
</evidence>
<comment type="similarity">
    <text evidence="2 7">Belongs to the NDUFAF7 family.</text>
</comment>
<dbReference type="InParanoid" id="A0A090LXE7"/>
<evidence type="ECO:0000313" key="10">
    <source>
        <dbReference type="Proteomes" id="UP000009170"/>
    </source>
</evidence>
<evidence type="ECO:0000256" key="6">
    <source>
        <dbReference type="ARBA" id="ARBA00048612"/>
    </source>
</evidence>
<keyword evidence="5 7" id="KW-0496">Mitochondrion</keyword>
<comment type="function">
    <text evidence="7">Arginine methyltransferase involved in the assembly or stability of mitochondrial NADH:ubiquinone oxidoreductase complex (complex I).</text>
</comment>
<feature type="region of interest" description="Disordered" evidence="8">
    <location>
        <begin position="32"/>
        <end position="57"/>
    </location>
</feature>
<dbReference type="InterPro" id="IPR029063">
    <property type="entry name" value="SAM-dependent_MTases_sf"/>
</dbReference>
<feature type="region of interest" description="Disordered" evidence="8">
    <location>
        <begin position="209"/>
        <end position="229"/>
    </location>
</feature>
<dbReference type="FunCoup" id="A0A090LXE7">
    <property type="interactions" value="672"/>
</dbReference>
<keyword evidence="4 7" id="KW-0808">Transferase</keyword>
<comment type="caution">
    <text evidence="9">The sequence shown here is derived from an EMBL/GenBank/DDBJ whole genome shotgun (WGS) entry which is preliminary data.</text>
</comment>
<evidence type="ECO:0000256" key="8">
    <source>
        <dbReference type="SAM" id="MobiDB-lite"/>
    </source>
</evidence>
<proteinExistence type="inferred from homology"/>
<evidence type="ECO:0000256" key="3">
    <source>
        <dbReference type="ARBA" id="ARBA00022603"/>
    </source>
</evidence>
<dbReference type="KEGG" id="ota:OT_ostta01g00310"/>
<keyword evidence="3 7" id="KW-0489">Methyltransferase</keyword>
<reference evidence="9 10" key="2">
    <citation type="journal article" date="2014" name="BMC Genomics">
        <title>An improved genome of the model marine alga Ostreococcus tauri unfolds by assessing Illumina de novo assemblies.</title>
        <authorList>
            <person name="Blanc-Mathieu R."/>
            <person name="Verhelst B."/>
            <person name="Derelle E."/>
            <person name="Rombauts S."/>
            <person name="Bouget F.Y."/>
            <person name="Carre I."/>
            <person name="Chateau A."/>
            <person name="Eyre-Walker A."/>
            <person name="Grimsley N."/>
            <person name="Moreau H."/>
            <person name="Piegu B."/>
            <person name="Rivals E."/>
            <person name="Schackwitz W."/>
            <person name="Van de Peer Y."/>
            <person name="Piganeau G."/>
        </authorList>
    </citation>
    <scope>NUCLEOTIDE SEQUENCE [LARGE SCALE GENOMIC DNA]</scope>
    <source>
        <strain evidence="10">OTTH 0595 / CCAP 157/2 / RCC745</strain>
    </source>
</reference>
<dbReference type="GO" id="GO:0005739">
    <property type="term" value="C:mitochondrion"/>
    <property type="evidence" value="ECO:0007669"/>
    <property type="project" value="UniProtKB-SubCell"/>
</dbReference>
<dbReference type="GO" id="GO:0032259">
    <property type="term" value="P:methylation"/>
    <property type="evidence" value="ECO:0007669"/>
    <property type="project" value="UniProtKB-KW"/>
</dbReference>
<dbReference type="PANTHER" id="PTHR12049">
    <property type="entry name" value="PROTEIN ARGININE METHYLTRANSFERASE NDUFAF7, MITOCHONDRIAL"/>
    <property type="match status" value="1"/>
</dbReference>
<evidence type="ECO:0000256" key="4">
    <source>
        <dbReference type="ARBA" id="ARBA00022679"/>
    </source>
</evidence>
<dbReference type="InterPro" id="IPR003788">
    <property type="entry name" value="NDUFAF7"/>
</dbReference>
<feature type="compositionally biased region" description="Low complexity" evidence="8">
    <location>
        <begin position="32"/>
        <end position="44"/>
    </location>
</feature>
<dbReference type="EMBL" id="CAID01000001">
    <property type="protein sequence ID" value="CEF96481.1"/>
    <property type="molecule type" value="Genomic_DNA"/>
</dbReference>
<comment type="catalytic activity">
    <reaction evidence="6 7">
        <text>L-arginyl-[protein] + 2 S-adenosyl-L-methionine = N(omega),N(omega)'-dimethyl-L-arginyl-[protein] + 2 S-adenosyl-L-homocysteine + 2 H(+)</text>
        <dbReference type="Rhea" id="RHEA:48108"/>
        <dbReference type="Rhea" id="RHEA-COMP:10532"/>
        <dbReference type="Rhea" id="RHEA-COMP:11992"/>
        <dbReference type="ChEBI" id="CHEBI:15378"/>
        <dbReference type="ChEBI" id="CHEBI:29965"/>
        <dbReference type="ChEBI" id="CHEBI:57856"/>
        <dbReference type="ChEBI" id="CHEBI:59789"/>
        <dbReference type="ChEBI" id="CHEBI:88221"/>
        <dbReference type="EC" id="2.1.1.320"/>
    </reaction>
</comment>
<dbReference type="STRING" id="70448.A0A090LXE7"/>
<organism evidence="9 10">
    <name type="scientific">Ostreococcus tauri</name>
    <name type="common">Marine green alga</name>
    <dbReference type="NCBI Taxonomy" id="70448"/>
    <lineage>
        <taxon>Eukaryota</taxon>
        <taxon>Viridiplantae</taxon>
        <taxon>Chlorophyta</taxon>
        <taxon>Mamiellophyceae</taxon>
        <taxon>Mamiellales</taxon>
        <taxon>Bathycoccaceae</taxon>
        <taxon>Ostreococcus</taxon>
    </lineage>
</organism>
<name>A0A090LXE7_OSTTA</name>
<dbReference type="RefSeq" id="XP_022838120.1">
    <property type="nucleotide sequence ID" value="XM_022985219.1"/>
</dbReference>
<evidence type="ECO:0000256" key="1">
    <source>
        <dbReference type="ARBA" id="ARBA00004173"/>
    </source>
</evidence>
<evidence type="ECO:0000256" key="7">
    <source>
        <dbReference type="RuleBase" id="RU364114"/>
    </source>
</evidence>
<dbReference type="AlphaFoldDB" id="A0A090LXE7"/>
<dbReference type="OrthoDB" id="17415at2759"/>
<protein>
    <recommendedName>
        <fullName evidence="7">Protein arginine methyltransferase NDUFAF7</fullName>
        <ecNumber evidence="7">2.1.1.320</ecNumber>
    </recommendedName>
</protein>
<dbReference type="GeneID" id="34945477"/>
<reference evidence="10" key="1">
    <citation type="journal article" date="2006" name="Proc. Natl. Acad. Sci. U.S.A.">
        <title>Genome analysis of the smallest free-living eukaryote Ostreococcus tauri unveils many unique features.</title>
        <authorList>
            <person name="Derelle E."/>
            <person name="Ferraz C."/>
            <person name="Rombauts S."/>
            <person name="Rouze P."/>
            <person name="Worden A.Z."/>
            <person name="Robbens S."/>
            <person name="Partensky F."/>
            <person name="Degroeve S."/>
            <person name="Echeynie S."/>
            <person name="Cooke R."/>
            <person name="Saeys Y."/>
            <person name="Wuyts J."/>
            <person name="Jabbari K."/>
            <person name="Bowler C."/>
            <person name="Panaud O."/>
            <person name="Piegu B."/>
            <person name="Ball S.G."/>
            <person name="Ral J.-P."/>
            <person name="Bouget F.-Y."/>
            <person name="Piganeau G."/>
            <person name="De Baets B."/>
            <person name="Picard A."/>
            <person name="Delseny M."/>
            <person name="Demaille J."/>
            <person name="Van de Peer Y."/>
            <person name="Moreau H."/>
        </authorList>
    </citation>
    <scope>NUCLEOTIDE SEQUENCE [LARGE SCALE GENOMIC DNA]</scope>
    <source>
        <strain evidence="10">OTTH 0595 / CCAP 157/2 / RCC745</strain>
    </source>
</reference>
<dbReference type="InterPro" id="IPR038375">
    <property type="entry name" value="NDUFAF7_sf"/>
</dbReference>
<dbReference type="PANTHER" id="PTHR12049:SF5">
    <property type="entry name" value="PROTEIN ARGININE METHYLTRANSFERASE NDUFAF7 HOMOLOG, MITOCHONDRIAL"/>
    <property type="match status" value="1"/>
</dbReference>
<accession>A0A090LXE7</accession>
<evidence type="ECO:0000313" key="9">
    <source>
        <dbReference type="EMBL" id="CEF96481.1"/>
    </source>
</evidence>